<dbReference type="SUPFAM" id="SSF55961">
    <property type="entry name" value="Bet v1-like"/>
    <property type="match status" value="1"/>
</dbReference>
<dbReference type="Pfam" id="PF08327">
    <property type="entry name" value="AHSA1"/>
    <property type="match status" value="1"/>
</dbReference>
<reference evidence="3" key="1">
    <citation type="submission" date="2023-07" db="EMBL/GenBank/DDBJ databases">
        <title>The genome sequence of Rhodocytophaga aerolata KACC 12507.</title>
        <authorList>
            <person name="Zhang X."/>
        </authorList>
    </citation>
    <scope>NUCLEOTIDE SEQUENCE</scope>
    <source>
        <strain evidence="3">KACC 12507</strain>
    </source>
</reference>
<feature type="domain" description="Activator of Hsp90 ATPase homologue 1/2-like C-terminal" evidence="2">
    <location>
        <begin position="16"/>
        <end position="146"/>
    </location>
</feature>
<evidence type="ECO:0000313" key="4">
    <source>
        <dbReference type="Proteomes" id="UP001168528"/>
    </source>
</evidence>
<dbReference type="EMBL" id="JAUKPO010000015">
    <property type="protein sequence ID" value="MDO1448991.1"/>
    <property type="molecule type" value="Genomic_DNA"/>
</dbReference>
<keyword evidence="4" id="KW-1185">Reference proteome</keyword>
<dbReference type="Gene3D" id="3.30.530.20">
    <property type="match status" value="1"/>
</dbReference>
<protein>
    <submittedName>
        <fullName evidence="3">SRPBCC domain-containing protein</fullName>
    </submittedName>
</protein>
<organism evidence="3 4">
    <name type="scientific">Rhodocytophaga aerolata</name>
    <dbReference type="NCBI Taxonomy" id="455078"/>
    <lineage>
        <taxon>Bacteria</taxon>
        <taxon>Pseudomonadati</taxon>
        <taxon>Bacteroidota</taxon>
        <taxon>Cytophagia</taxon>
        <taxon>Cytophagales</taxon>
        <taxon>Rhodocytophagaceae</taxon>
        <taxon>Rhodocytophaga</taxon>
    </lineage>
</organism>
<dbReference type="InterPro" id="IPR023393">
    <property type="entry name" value="START-like_dom_sf"/>
</dbReference>
<gene>
    <name evidence="3" type="ORF">Q0590_22120</name>
</gene>
<dbReference type="InterPro" id="IPR013538">
    <property type="entry name" value="ASHA1/2-like_C"/>
</dbReference>
<accession>A0ABT8RBC8</accession>
<proteinExistence type="inferred from homology"/>
<evidence type="ECO:0000313" key="3">
    <source>
        <dbReference type="EMBL" id="MDO1448991.1"/>
    </source>
</evidence>
<comment type="similarity">
    <text evidence="1">Belongs to the AHA1 family.</text>
</comment>
<comment type="caution">
    <text evidence="3">The sequence shown here is derived from an EMBL/GenBank/DDBJ whole genome shotgun (WGS) entry which is preliminary data.</text>
</comment>
<dbReference type="Proteomes" id="UP001168528">
    <property type="component" value="Unassembled WGS sequence"/>
</dbReference>
<evidence type="ECO:0000256" key="1">
    <source>
        <dbReference type="ARBA" id="ARBA00006817"/>
    </source>
</evidence>
<sequence>MNTAQQTIRKSIDIQAPREKVWEVLFNDKYTRIWYAEFSEGTYAQTDWQPGSKAVFRDKSGFGMVGRIITNKLYEKLSIEFEGVFTDGKEDYESADAHQVKGARETYILTEKEGGTQVSIEFDMAQEHFESMSASWERALLKVKELSEKP</sequence>
<name>A0ABT8RBC8_9BACT</name>
<dbReference type="CDD" id="cd07814">
    <property type="entry name" value="SRPBCC_CalC_Aha1-like"/>
    <property type="match status" value="1"/>
</dbReference>
<evidence type="ECO:0000259" key="2">
    <source>
        <dbReference type="Pfam" id="PF08327"/>
    </source>
</evidence>
<dbReference type="RefSeq" id="WP_302039792.1">
    <property type="nucleotide sequence ID" value="NZ_JAUKPO010000015.1"/>
</dbReference>